<dbReference type="Pfam" id="PF00046">
    <property type="entry name" value="Homeodomain"/>
    <property type="match status" value="1"/>
</dbReference>
<feature type="transmembrane region" description="Helical" evidence="12">
    <location>
        <begin position="170"/>
        <end position="196"/>
    </location>
</feature>
<feature type="compositionally biased region" description="Polar residues" evidence="11">
    <location>
        <begin position="1918"/>
        <end position="1940"/>
    </location>
</feature>
<keyword evidence="12" id="KW-0812">Transmembrane</keyword>
<dbReference type="InterPro" id="IPR037185">
    <property type="entry name" value="EmrE-like"/>
</dbReference>
<dbReference type="PANTHER" id="PTHR36968:SF13">
    <property type="entry name" value="HOMEOBOX-DDT DOMAIN PROTEIN RLT1"/>
    <property type="match status" value="1"/>
</dbReference>
<dbReference type="GO" id="GO:0006357">
    <property type="term" value="P:regulation of transcription by RNA polymerase II"/>
    <property type="evidence" value="ECO:0007669"/>
    <property type="project" value="InterPro"/>
</dbReference>
<dbReference type="SUPFAM" id="SSF46689">
    <property type="entry name" value="Homeodomain-like"/>
    <property type="match status" value="1"/>
</dbReference>
<feature type="compositionally biased region" description="Acidic residues" evidence="11">
    <location>
        <begin position="2013"/>
        <end position="2022"/>
    </location>
</feature>
<keyword evidence="6" id="KW-0809">Transit peptide</keyword>
<protein>
    <recommendedName>
        <fullName evidence="17">Homeobox domain-containing protein</fullName>
    </recommendedName>
</protein>
<feature type="domain" description="DDT" evidence="14">
    <location>
        <begin position="897"/>
        <end position="956"/>
    </location>
</feature>
<dbReference type="SMART" id="SM00571">
    <property type="entry name" value="DDT"/>
    <property type="match status" value="1"/>
</dbReference>
<evidence type="ECO:0000256" key="1">
    <source>
        <dbReference type="ARBA" id="ARBA00004123"/>
    </source>
</evidence>
<keyword evidence="12" id="KW-0472">Membrane</keyword>
<keyword evidence="9 10" id="KW-0238">DNA-binding</keyword>
<feature type="region of interest" description="Disordered" evidence="11">
    <location>
        <begin position="1874"/>
        <end position="1956"/>
    </location>
</feature>
<dbReference type="CDD" id="cd00086">
    <property type="entry name" value="homeodomain"/>
    <property type="match status" value="1"/>
</dbReference>
<evidence type="ECO:0000256" key="11">
    <source>
        <dbReference type="SAM" id="MobiDB-lite"/>
    </source>
</evidence>
<evidence type="ECO:0000256" key="6">
    <source>
        <dbReference type="ARBA" id="ARBA00022946"/>
    </source>
</evidence>
<evidence type="ECO:0000256" key="12">
    <source>
        <dbReference type="SAM" id="Phobius"/>
    </source>
</evidence>
<dbReference type="GO" id="GO:0015605">
    <property type="term" value="F:organophosphate ester transmembrane transporter activity"/>
    <property type="evidence" value="ECO:0007669"/>
    <property type="project" value="UniProtKB-ARBA"/>
</dbReference>
<evidence type="ECO:0000259" key="14">
    <source>
        <dbReference type="PROSITE" id="PS50827"/>
    </source>
</evidence>
<feature type="region of interest" description="Disordered" evidence="11">
    <location>
        <begin position="1178"/>
        <end position="1235"/>
    </location>
</feature>
<dbReference type="PROSITE" id="PS50827">
    <property type="entry name" value="DDT"/>
    <property type="match status" value="1"/>
</dbReference>
<dbReference type="InterPro" id="IPR028942">
    <property type="entry name" value="WHIM1_dom"/>
</dbReference>
<feature type="domain" description="HTH HARE-type" evidence="15">
    <location>
        <begin position="1079"/>
        <end position="1148"/>
    </location>
</feature>
<dbReference type="SUPFAM" id="SSF103481">
    <property type="entry name" value="Multidrug resistance efflux transporter EmrE"/>
    <property type="match status" value="1"/>
</dbReference>
<evidence type="ECO:0000256" key="4">
    <source>
        <dbReference type="ARBA" id="ARBA00022528"/>
    </source>
</evidence>
<feature type="transmembrane region" description="Helical" evidence="12">
    <location>
        <begin position="278"/>
        <end position="297"/>
    </location>
</feature>
<dbReference type="PROSITE" id="PS50071">
    <property type="entry name" value="HOMEOBOX_2"/>
    <property type="match status" value="1"/>
</dbReference>
<dbReference type="Pfam" id="PF03151">
    <property type="entry name" value="TPT"/>
    <property type="match status" value="1"/>
</dbReference>
<evidence type="ECO:0000256" key="10">
    <source>
        <dbReference type="RuleBase" id="RU000682"/>
    </source>
</evidence>
<keyword evidence="12" id="KW-1133">Transmembrane helix</keyword>
<feature type="transmembrane region" description="Helical" evidence="12">
    <location>
        <begin position="135"/>
        <end position="155"/>
    </location>
</feature>
<evidence type="ECO:0000256" key="7">
    <source>
        <dbReference type="ARBA" id="ARBA00023163"/>
    </source>
</evidence>
<dbReference type="NCBIfam" id="TIGR00817">
    <property type="entry name" value="tpt"/>
    <property type="match status" value="1"/>
</dbReference>
<feature type="compositionally biased region" description="Acidic residues" evidence="11">
    <location>
        <begin position="2060"/>
        <end position="2072"/>
    </location>
</feature>
<dbReference type="InterPro" id="IPR044977">
    <property type="entry name" value="RLT1-3"/>
</dbReference>
<feature type="compositionally biased region" description="Acidic residues" evidence="11">
    <location>
        <begin position="2088"/>
        <end position="2097"/>
    </location>
</feature>
<evidence type="ECO:0008006" key="17">
    <source>
        <dbReference type="Google" id="ProtNLM"/>
    </source>
</evidence>
<dbReference type="Pfam" id="PF15613">
    <property type="entry name" value="WSD"/>
    <property type="match status" value="1"/>
</dbReference>
<feature type="region of interest" description="Disordered" evidence="11">
    <location>
        <begin position="745"/>
        <end position="775"/>
    </location>
</feature>
<dbReference type="PANTHER" id="PTHR36968">
    <property type="entry name" value="HOMEOBOX-DDT DOMAIN PROTEIN RLT2"/>
    <property type="match status" value="1"/>
</dbReference>
<name>A0A6N2KEJ9_SALVM</name>
<accession>A0A6N2KEJ9</accession>
<evidence type="ECO:0000313" key="16">
    <source>
        <dbReference type="EMBL" id="VFU26890.1"/>
    </source>
</evidence>
<dbReference type="GO" id="GO:0005634">
    <property type="term" value="C:nucleus"/>
    <property type="evidence" value="ECO:0007669"/>
    <property type="project" value="UniProtKB-SubCell"/>
</dbReference>
<feature type="transmembrane region" description="Helical" evidence="12">
    <location>
        <begin position="101"/>
        <end position="123"/>
    </location>
</feature>
<feature type="compositionally biased region" description="Basic residues" evidence="11">
    <location>
        <begin position="1941"/>
        <end position="1951"/>
    </location>
</feature>
<feature type="DNA-binding region" description="Homeobox" evidence="9">
    <location>
        <begin position="432"/>
        <end position="467"/>
    </location>
</feature>
<organism evidence="16">
    <name type="scientific">Salix viminalis</name>
    <name type="common">Common osier</name>
    <name type="synonym">Basket willow</name>
    <dbReference type="NCBI Taxonomy" id="40686"/>
    <lineage>
        <taxon>Eukaryota</taxon>
        <taxon>Viridiplantae</taxon>
        <taxon>Streptophyta</taxon>
        <taxon>Embryophyta</taxon>
        <taxon>Tracheophyta</taxon>
        <taxon>Spermatophyta</taxon>
        <taxon>Magnoliopsida</taxon>
        <taxon>eudicotyledons</taxon>
        <taxon>Gunneridae</taxon>
        <taxon>Pentapetalae</taxon>
        <taxon>rosids</taxon>
        <taxon>fabids</taxon>
        <taxon>Malpighiales</taxon>
        <taxon>Salicaceae</taxon>
        <taxon>Saliceae</taxon>
        <taxon>Salix</taxon>
    </lineage>
</organism>
<feature type="transmembrane region" description="Helical" evidence="12">
    <location>
        <begin position="247"/>
        <end position="266"/>
    </location>
</feature>
<dbReference type="Pfam" id="PF02791">
    <property type="entry name" value="DDT"/>
    <property type="match status" value="1"/>
</dbReference>
<sequence>MESRVLSRATTIAHVRTPLRESKGNASSRVHVNQTDRRVSEGGNLIWGRQLRPSLLLEASYPVTARKEILRPVMSAASSPAEGSDSSGDEKVAPVGFFDKYPALVTGFFFFMWYFLNVIFNILNKKIYNYFPYPYFVSVIHLFVGVVYCLVSWAVGLPKRAPVDSNLLKLLIPVAVCHALGHVTSNVSFAAVAVSFTHTIKALEPFFNAAASQFILGQQIPLTLWLSLAPVVLGVSMASLTELSFNWVGFISAMISNISFTYRSLYSKKAMTDMDSTNIYAYISIIALIVCIPPAIIIEGPQLLKHGFSDGIAKVGLTKFISDLFWVGMFYHLYNQLATNTLERVAPLTHAVGNVLKRVFVIGFSIVIFGNKISTQTGIGTAIAIAGVATYSYIKAKMEEEKRVSSIVNYSTPKGKQHEKERGIGHGRADTYPSEEMRVELSDKLGLSDRQLQMWFCHRRLKDKKETPVKQRKAAPLHESPLEDMRIVGADSGSDYGSGSVSGSSPLSESRKVVLDDGHTMKRYYESSPRSVMELRAIACVEAQLGEPLREDGPILGMKFDSLPPDAFGEPIAAITEQPKRMGYSYEDKVYERRDAKSSKDPASTRSDTYGPHIQSPYHDSPVDTLRGRASPFGVGQIPHARLLSQQDKSGHVFLSPQRDDDYLLQQDTFTNNRTSAQSISHPIMGPENSNVFSDAQTFHNDTELQLERKRRNDEPRTSREVEAYEIRIRKELEKQDILRRKNEERMRKEMERHDRERRKEEERSMRDRQREEERLLREQKRELERREKFMQKEYLKAEKIRQKEELRREKEAVKRKAAMEKATARKIAKDSLDLIEDEQLELMELTAASKGLASIVNLDYDTLQNLDSFRDMLITFPSEAVQLKKPFGFQPWLDSEENIGNLLMVWKFFITFADVLGLWPFTLNEFVQAFHDYDSRLLGELHVALLKLIIKDIEDVARTPSSGLGINQYYTANPEGGHPQIVQGAYTWGFDIRNWQQHLNSLTWPEILRQLALSAGFGPRLKKKSTTWAGLGDIDEFKDCEDIVSIIRNGSAAENAFALMREKGLLLPRRSRHRLTPGTVKFAAFHVLSLEGSKGLTVLELADKIQKSGLRDLTTSKTPEASISVALTRDQKLFERIAPSTYCAREAFRKDPADAEAILAEARKKIRIFENGFLGGENADDVERDEDSEGDADEDPEVDDLATPVSSNKSTVHSGKVNALSGSGSGKVSNDTSSTVQHKCEKGLSSFSLNGPKNAVAPSIIEQCVTHKNEGTNNADEENIEIDESNSGESWIQGLTEGEYSHLSVEERLSALVVLVGISNEGNSIRAVLEDRLEAANVLKKQMWGEAQLDRSRLKEEFISKLDFPSFTGSKVETQVASSAVEGSQSPLVLADGKSKEASPSNTEDQKSLPEDAENNVSCALSEKALVIQDLSMNPDNISAQQHGYASKRSRSQLKAYIAHLAEEMYIYRSLPLGQDRRRNRYWQFVASASRNDPCSGRIFVELHNGSWRVIDSEEAFDTFLSSLDTRGIRESHLCIMLQKIESSFKENVRRNLGTAIVCQSGTTDEKETAETDTANCSAGDSPGSTVCVSSSDTLDAFSLFSIELGRNSAEKKGSLKRYQDFQNWVWKECFNSSTLRAMKYGNKRCEQLLDTCDLCLDTYLSEDTHCLSCHKTFKFENKKFDFAEHEIQCKVKRKIDPGNACTCDSSLPPGTRLLTALLSCIEVSVPQEALESFWMGIPRKDWGMKLAMPSSTEELLQILTVFESAIKRERLSSNFETTKELLGSSALVGSAAHDSASLGLVSVLPWMPKTTAAVALRLFELDASIIYVKEEKPEPSADKPVKLYMKLSSRYSPFKNEEVELKDIKHEEHIKEDIVDLRGKQSGHKRGRGGRDQGPATKGQRRMPGLKSDTGKQRSRGIQNLNQGPRQQGKKTNLQATSRGRRTVRKRRVEKMQPKEPLVGKMTDMASSMSYLSKKTAVHNRYVKSFRNLGDEEWSVKKGRVNGDENSNMIEEAESDDNAEEVYGKGNWKPGSSNGLNRNSMEASDDDENASNGIEAMRDDDSEGDMEMSDGSDRAAANRVQNDGVDSADSDEYSD</sequence>
<evidence type="ECO:0000256" key="5">
    <source>
        <dbReference type="ARBA" id="ARBA00022640"/>
    </source>
</evidence>
<feature type="region of interest" description="Disordered" evidence="11">
    <location>
        <begin position="591"/>
        <end position="622"/>
    </location>
</feature>
<dbReference type="InterPro" id="IPR004696">
    <property type="entry name" value="Tpt_PEP_transl"/>
</dbReference>
<feature type="compositionally biased region" description="Polar residues" evidence="11">
    <location>
        <begin position="1205"/>
        <end position="1214"/>
    </location>
</feature>
<dbReference type="SMART" id="SM00389">
    <property type="entry name" value="HOX"/>
    <property type="match status" value="1"/>
</dbReference>
<feature type="compositionally biased region" description="Basic and acidic residues" evidence="11">
    <location>
        <begin position="591"/>
        <end position="600"/>
    </location>
</feature>
<feature type="transmembrane region" description="Helical" evidence="12">
    <location>
        <begin position="222"/>
        <end position="241"/>
    </location>
</feature>
<keyword evidence="8 9" id="KW-0539">Nucleus</keyword>
<keyword evidence="4" id="KW-0150">Chloroplast</keyword>
<feature type="region of interest" description="Disordered" evidence="11">
    <location>
        <begin position="490"/>
        <end position="511"/>
    </location>
</feature>
<dbReference type="InterPro" id="IPR007759">
    <property type="entry name" value="Asxl_HARE-HTH"/>
</dbReference>
<evidence type="ECO:0000256" key="2">
    <source>
        <dbReference type="ARBA" id="ARBA00004508"/>
    </source>
</evidence>
<dbReference type="InterPro" id="IPR028941">
    <property type="entry name" value="WHIM2_dom"/>
</dbReference>
<dbReference type="Gene3D" id="1.10.10.60">
    <property type="entry name" value="Homeodomain-like"/>
    <property type="match status" value="1"/>
</dbReference>
<feature type="compositionally biased region" description="Polar residues" evidence="11">
    <location>
        <begin position="1221"/>
        <end position="1235"/>
    </location>
</feature>
<keyword evidence="9 10" id="KW-0371">Homeobox</keyword>
<evidence type="ECO:0000259" key="13">
    <source>
        <dbReference type="PROSITE" id="PS50071"/>
    </source>
</evidence>
<dbReference type="PROSITE" id="PS51913">
    <property type="entry name" value="HTH_HARE"/>
    <property type="match status" value="1"/>
</dbReference>
<feature type="compositionally biased region" description="Low complexity" evidence="11">
    <location>
        <begin position="492"/>
        <end position="508"/>
    </location>
</feature>
<proteinExistence type="predicted"/>
<feature type="compositionally biased region" description="Polar residues" evidence="11">
    <location>
        <begin position="2032"/>
        <end position="2044"/>
    </location>
</feature>
<dbReference type="Pfam" id="PF05066">
    <property type="entry name" value="HARE-HTH"/>
    <property type="match status" value="1"/>
</dbReference>
<feature type="region of interest" description="Disordered" evidence="11">
    <location>
        <begin position="1997"/>
        <end position="2097"/>
    </location>
</feature>
<dbReference type="EMBL" id="CAADRP010000335">
    <property type="protein sequence ID" value="VFU26890.1"/>
    <property type="molecule type" value="Genomic_DNA"/>
</dbReference>
<dbReference type="InterPro" id="IPR001356">
    <property type="entry name" value="HD"/>
</dbReference>
<dbReference type="InterPro" id="IPR018501">
    <property type="entry name" value="DDT_dom"/>
</dbReference>
<dbReference type="Pfam" id="PF15612">
    <property type="entry name" value="WHIM1"/>
    <property type="match status" value="1"/>
</dbReference>
<evidence type="ECO:0000256" key="9">
    <source>
        <dbReference type="PROSITE-ProRule" id="PRU00108"/>
    </source>
</evidence>
<dbReference type="InterPro" id="IPR009057">
    <property type="entry name" value="Homeodomain-like_sf"/>
</dbReference>
<dbReference type="GO" id="GO:0015120">
    <property type="term" value="F:phosphoglycerate transmembrane transporter activity"/>
    <property type="evidence" value="ECO:0007669"/>
    <property type="project" value="UniProtKB-ARBA"/>
</dbReference>
<reference evidence="16" key="1">
    <citation type="submission" date="2019-03" db="EMBL/GenBank/DDBJ databases">
        <authorList>
            <person name="Mank J."/>
            <person name="Almeida P."/>
        </authorList>
    </citation>
    <scope>NUCLEOTIDE SEQUENCE</scope>
    <source>
        <strain evidence="16">78183</strain>
    </source>
</reference>
<dbReference type="GO" id="GO:0031969">
    <property type="term" value="C:chloroplast membrane"/>
    <property type="evidence" value="ECO:0007669"/>
    <property type="project" value="UniProtKB-SubCell"/>
</dbReference>
<feature type="compositionally biased region" description="Acidic residues" evidence="11">
    <location>
        <begin position="1179"/>
        <end position="1201"/>
    </location>
</feature>
<comment type="subcellular location">
    <subcellularLocation>
        <location evidence="1 9 10">Nucleus</location>
    </subcellularLocation>
    <subcellularLocation>
        <location evidence="2">Plastid</location>
        <location evidence="2">Chloroplast membrane</location>
        <topology evidence="2">Multi-pass membrane protein</topology>
    </subcellularLocation>
</comment>
<keyword evidence="7" id="KW-0804">Transcription</keyword>
<gene>
    <name evidence="16" type="ORF">SVIM_LOCUS76741</name>
</gene>
<keyword evidence="5" id="KW-0934">Plastid</keyword>
<dbReference type="InterPro" id="IPR004853">
    <property type="entry name" value="Sugar_P_trans_dom"/>
</dbReference>
<evidence type="ECO:0000256" key="8">
    <source>
        <dbReference type="ARBA" id="ARBA00023242"/>
    </source>
</evidence>
<feature type="region of interest" description="Disordered" evidence="11">
    <location>
        <begin position="1384"/>
        <end position="1415"/>
    </location>
</feature>
<dbReference type="GO" id="GO:0003677">
    <property type="term" value="F:DNA binding"/>
    <property type="evidence" value="ECO:0007669"/>
    <property type="project" value="UniProtKB-UniRule"/>
</dbReference>
<feature type="domain" description="Homeobox" evidence="13">
    <location>
        <begin position="430"/>
        <end position="466"/>
    </location>
</feature>
<keyword evidence="3" id="KW-0813">Transport</keyword>
<evidence type="ECO:0000256" key="3">
    <source>
        <dbReference type="ARBA" id="ARBA00022448"/>
    </source>
</evidence>
<evidence type="ECO:0000259" key="15">
    <source>
        <dbReference type="PROSITE" id="PS51913"/>
    </source>
</evidence>